<organism evidence="1 2">
    <name type="scientific">Emydomyces testavorans</name>
    <dbReference type="NCBI Taxonomy" id="2070801"/>
    <lineage>
        <taxon>Eukaryota</taxon>
        <taxon>Fungi</taxon>
        <taxon>Dikarya</taxon>
        <taxon>Ascomycota</taxon>
        <taxon>Pezizomycotina</taxon>
        <taxon>Eurotiomycetes</taxon>
        <taxon>Eurotiomycetidae</taxon>
        <taxon>Onygenales</taxon>
        <taxon>Nannizziopsiaceae</taxon>
        <taxon>Emydomyces</taxon>
    </lineage>
</organism>
<gene>
    <name evidence="1" type="ORF">PRK78_001164</name>
</gene>
<dbReference type="Gene3D" id="2.60.120.620">
    <property type="entry name" value="q2cbj1_9rhob like domain"/>
    <property type="match status" value="1"/>
</dbReference>
<sequence>MESDDEAPKYKYTKEDFLALVEETLVKDAKLYACLDKYFMGLVKTFGKKAFRSPEDYYPDRFPELKISDPGPVNSLKNELVTDIETLIPGYFDTFPSTASAQEKTEQFSEKLQEIYATWRDRQLPWVDVDEDDELDEFQKSLIRVLAQKQADSIGALKSGSKANDGVSSLHDSALTNLLKQLGSAVDGQQAIATFTCGGSIEVTREPELRKELGAPLRDSQAITIAWWPESGGNPRRIQLPAADGESSNGLSSLEQLVRDCSPAKFGCGDQDVLDLSYRDAGKLDAENFCCSFHPADFGILDTIEQMLLPSISTMQQNELEFRRVRAELYKLNVYSGPSGKFRKHVDTPRSPNHFGSLVVCLPSPHEGGALAVRHSGRDVVYDWSKFSECQIQWAAFYSDCEHEIHHVHKGHRITLTYNLFVTETIGAGLSPFPIVQPTSFPLYEQVKVLLDQRSFFTQGGVLGAFCSHSYAHTSGQSYWLFPRKLKGSDMALYAVLQSLGLPVKVRPVLEVDSEYFPKDPRLDVPASAVAECEGMRVRDEFQDYPLLDSERWEESQSFEYFRRTGKILSGDSSSANRQEIDFKLDYAHIPSSFYTYDDIHQRWKLRLLSMRPLGIGRIFAGTLVANDCHPYTAIDLGGDGELPQTVVEENWPHYCLPGITWITPPKAEKLALTHLCYGNEASLGERYTCAAIIAIIPPWHERHPAA</sequence>
<accession>A0AAF0DDJ6</accession>
<keyword evidence="2" id="KW-1185">Reference proteome</keyword>
<dbReference type="Proteomes" id="UP001219355">
    <property type="component" value="Chromosome 1"/>
</dbReference>
<dbReference type="EMBL" id="CP120627">
    <property type="protein sequence ID" value="WEW55731.1"/>
    <property type="molecule type" value="Genomic_DNA"/>
</dbReference>
<name>A0AAF0DDJ6_9EURO</name>
<protein>
    <submittedName>
        <fullName evidence="1">Oxidoreductase</fullName>
    </submittedName>
</protein>
<dbReference type="PANTHER" id="PTHR33099">
    <property type="entry name" value="FE2OG DIOXYGENASE DOMAIN-CONTAINING PROTEIN"/>
    <property type="match status" value="1"/>
</dbReference>
<dbReference type="PANTHER" id="PTHR33099:SF14">
    <property type="entry name" value="PROLYL 4-HYDROXYLASE ALPHA SUBUNIT FE(2+) 2OG DIOXYGENASE DOMAIN-CONTAINING PROTEIN"/>
    <property type="match status" value="1"/>
</dbReference>
<proteinExistence type="predicted"/>
<evidence type="ECO:0000313" key="1">
    <source>
        <dbReference type="EMBL" id="WEW55731.1"/>
    </source>
</evidence>
<dbReference type="AlphaFoldDB" id="A0AAF0DDJ6"/>
<reference evidence="1" key="1">
    <citation type="submission" date="2023-03" db="EMBL/GenBank/DDBJ databases">
        <title>Emydomyces testavorans Genome Sequence.</title>
        <authorList>
            <person name="Hoyer L."/>
        </authorList>
    </citation>
    <scope>NUCLEOTIDE SEQUENCE</scope>
    <source>
        <strain evidence="1">16-2883</strain>
    </source>
</reference>
<evidence type="ECO:0000313" key="2">
    <source>
        <dbReference type="Proteomes" id="UP001219355"/>
    </source>
</evidence>